<protein>
    <recommendedName>
        <fullName evidence="4">Ubiquitin-like domain-containing protein</fullName>
    </recommendedName>
</protein>
<dbReference type="Ensembl" id="ENSMODT00000055862.1">
    <property type="protein sequence ID" value="ENSMODP00000048772.1"/>
    <property type="gene ID" value="ENSMODG00000001710.4"/>
</dbReference>
<dbReference type="GeneTree" id="ENSGT00940000163477"/>
<dbReference type="GO" id="GO:0005737">
    <property type="term" value="C:cytoplasm"/>
    <property type="evidence" value="ECO:0007669"/>
    <property type="project" value="UniProtKB-SubCell"/>
</dbReference>
<dbReference type="AlphaFoldDB" id="A0A5F8GMU5"/>
<dbReference type="InterPro" id="IPR019956">
    <property type="entry name" value="Ubiquitin_dom"/>
</dbReference>
<evidence type="ECO:0000313" key="5">
    <source>
        <dbReference type="Ensembl" id="ENSMODP00000048772.1"/>
    </source>
</evidence>
<dbReference type="Pfam" id="PF00240">
    <property type="entry name" value="ubiquitin"/>
    <property type="match status" value="1"/>
</dbReference>
<dbReference type="SMART" id="SM00213">
    <property type="entry name" value="UBQ"/>
    <property type="match status" value="1"/>
</dbReference>
<evidence type="ECO:0000259" key="4">
    <source>
        <dbReference type="PROSITE" id="PS50053"/>
    </source>
</evidence>
<dbReference type="Proteomes" id="UP000002280">
    <property type="component" value="Chromosome 2"/>
</dbReference>
<dbReference type="InterPro" id="IPR029071">
    <property type="entry name" value="Ubiquitin-like_domsf"/>
</dbReference>
<keyword evidence="6" id="KW-1185">Reference proteome</keyword>
<dbReference type="PRINTS" id="PR00348">
    <property type="entry name" value="UBIQUITIN"/>
</dbReference>
<dbReference type="PANTHER" id="PTHR47905:SF1">
    <property type="entry name" value="UBIQUITIN-LIKE PROTEIN 4B"/>
    <property type="match status" value="1"/>
</dbReference>
<reference evidence="5" key="2">
    <citation type="submission" date="2025-08" db="UniProtKB">
        <authorList>
            <consortium name="Ensembl"/>
        </authorList>
    </citation>
    <scope>IDENTIFICATION</scope>
</reference>
<dbReference type="PROSITE" id="PS00299">
    <property type="entry name" value="UBIQUITIN_1"/>
    <property type="match status" value="1"/>
</dbReference>
<evidence type="ECO:0000256" key="2">
    <source>
        <dbReference type="ARBA" id="ARBA00022490"/>
    </source>
</evidence>
<reference evidence="5" key="3">
    <citation type="submission" date="2025-09" db="UniProtKB">
        <authorList>
            <consortium name="Ensembl"/>
        </authorList>
    </citation>
    <scope>IDENTIFICATION</scope>
</reference>
<name>A0A5F8GMU5_MONDO</name>
<dbReference type="InterPro" id="IPR041421">
    <property type="entry name" value="Ubl4_C_TUGS"/>
</dbReference>
<dbReference type="Bgee" id="ENSMODG00000001710">
    <property type="expression patterns" value="Expressed in spermatid and 8 other cell types or tissues"/>
</dbReference>
<feature type="domain" description="Ubiquitin-like" evidence="4">
    <location>
        <begin position="1"/>
        <end position="72"/>
    </location>
</feature>
<accession>A0A5F8GMU5</accession>
<feature type="compositionally biased region" description="Basic residues" evidence="3">
    <location>
        <begin position="198"/>
        <end position="208"/>
    </location>
</feature>
<feature type="region of interest" description="Disordered" evidence="3">
    <location>
        <begin position="141"/>
        <end position="163"/>
    </location>
</feature>
<dbReference type="OMA" id="ASINVIM"/>
<sequence>MWLTVKLLLGRRCLLQVSENEKVFMLKRLVSKQLHVPEKQQRLLFRGQVLADNKRLSDYCIGPNSTLNVIIRPLEKTSPETPSQPRSQSLWPQLNQILLKHFSPQDAENVLRRLREDHRKSLQRMNLDDLERISKVLVPEGKHSGATGSTRESKGDMEPRRNMKCNLAHKDGFKREKSPGEMPLPKKRLTALLEDSKKKKAEGRHLKRVSGAVEMHPTG</sequence>
<keyword evidence="2" id="KW-0963">Cytoplasm</keyword>
<feature type="region of interest" description="Disordered" evidence="3">
    <location>
        <begin position="194"/>
        <end position="219"/>
    </location>
</feature>
<dbReference type="Pfam" id="PF17840">
    <property type="entry name" value="Tugs"/>
    <property type="match status" value="1"/>
</dbReference>
<dbReference type="InterPro" id="IPR019954">
    <property type="entry name" value="Ubiquitin_CS"/>
</dbReference>
<dbReference type="InterPro" id="IPR000626">
    <property type="entry name" value="Ubiquitin-like_dom"/>
</dbReference>
<reference evidence="5 6" key="1">
    <citation type="journal article" date="2007" name="Nature">
        <title>Genome of the marsupial Monodelphis domestica reveals innovation in non-coding sequences.</title>
        <authorList>
            <person name="Mikkelsen T.S."/>
            <person name="Wakefield M.J."/>
            <person name="Aken B."/>
            <person name="Amemiya C.T."/>
            <person name="Chang J.L."/>
            <person name="Duke S."/>
            <person name="Garber M."/>
            <person name="Gentles A.J."/>
            <person name="Goodstadt L."/>
            <person name="Heger A."/>
            <person name="Jurka J."/>
            <person name="Kamal M."/>
            <person name="Mauceli E."/>
            <person name="Searle S.M."/>
            <person name="Sharpe T."/>
            <person name="Baker M.L."/>
            <person name="Batzer M.A."/>
            <person name="Benos P.V."/>
            <person name="Belov K."/>
            <person name="Clamp M."/>
            <person name="Cook A."/>
            <person name="Cuff J."/>
            <person name="Das R."/>
            <person name="Davidow L."/>
            <person name="Deakin J.E."/>
            <person name="Fazzari M.J."/>
            <person name="Glass J.L."/>
            <person name="Grabherr M."/>
            <person name="Greally J.M."/>
            <person name="Gu W."/>
            <person name="Hore T.A."/>
            <person name="Huttley G.A."/>
            <person name="Kleber M."/>
            <person name="Jirtle R.L."/>
            <person name="Koina E."/>
            <person name="Lee J.T."/>
            <person name="Mahony S."/>
            <person name="Marra M.A."/>
            <person name="Miller R.D."/>
            <person name="Nicholls R.D."/>
            <person name="Oda M."/>
            <person name="Papenfuss A.T."/>
            <person name="Parra Z.E."/>
            <person name="Pollock D.D."/>
            <person name="Ray D.A."/>
            <person name="Schein J.E."/>
            <person name="Speed T.P."/>
            <person name="Thompson K."/>
            <person name="VandeBerg J.L."/>
            <person name="Wade C.M."/>
            <person name="Walker J.A."/>
            <person name="Waters P.D."/>
            <person name="Webber C."/>
            <person name="Weidman J.R."/>
            <person name="Xie X."/>
            <person name="Zody M.C."/>
            <person name="Baldwin J."/>
            <person name="Abdouelleil A."/>
            <person name="Abdulkadir J."/>
            <person name="Abebe A."/>
            <person name="Abera B."/>
            <person name="Abreu J."/>
            <person name="Acer S.C."/>
            <person name="Aftuck L."/>
            <person name="Alexander A."/>
            <person name="An P."/>
            <person name="Anderson E."/>
            <person name="Anderson S."/>
            <person name="Arachi H."/>
            <person name="Azer M."/>
            <person name="Bachantsang P."/>
            <person name="Barry A."/>
            <person name="Bayul T."/>
            <person name="Berlin A."/>
            <person name="Bessette D."/>
            <person name="Bloom T."/>
            <person name="Bloom T."/>
            <person name="Boguslavskiy L."/>
            <person name="Bonnet C."/>
            <person name="Boukhgalter B."/>
            <person name="Bourzgui I."/>
            <person name="Brown A."/>
            <person name="Cahill P."/>
            <person name="Channer S."/>
            <person name="Cheshatsang Y."/>
            <person name="Chuda L."/>
            <person name="Citroen M."/>
            <person name="Collymore A."/>
            <person name="Cooke P."/>
            <person name="Costello M."/>
            <person name="D'Aco K."/>
            <person name="Daza R."/>
            <person name="De Haan G."/>
            <person name="DeGray S."/>
            <person name="DeMaso C."/>
            <person name="Dhargay N."/>
            <person name="Dooley K."/>
            <person name="Dooley E."/>
            <person name="Doricent M."/>
            <person name="Dorje P."/>
            <person name="Dorjee K."/>
            <person name="Dupes A."/>
            <person name="Elong R."/>
            <person name="Falk J."/>
            <person name="Farina A."/>
            <person name="Faro S."/>
            <person name="Ferguson D."/>
            <person name="Fisher S."/>
            <person name="Foley C.D."/>
            <person name="Franke A."/>
            <person name="Friedrich D."/>
            <person name="Gadbois L."/>
            <person name="Gearin G."/>
            <person name="Gearin C.R."/>
            <person name="Giannoukos G."/>
            <person name="Goode T."/>
            <person name="Graham J."/>
            <person name="Grandbois E."/>
            <person name="Grewal S."/>
            <person name="Gyaltsen K."/>
            <person name="Hafez N."/>
            <person name="Hagos B."/>
            <person name="Hall J."/>
            <person name="Henson C."/>
            <person name="Hollinger A."/>
            <person name="Honan T."/>
            <person name="Huard M.D."/>
            <person name="Hughes L."/>
            <person name="Hurhula B."/>
            <person name="Husby M.E."/>
            <person name="Kamat A."/>
            <person name="Kanga B."/>
            <person name="Kashin S."/>
            <person name="Khazanovich D."/>
            <person name="Kisner P."/>
            <person name="Lance K."/>
            <person name="Lara M."/>
            <person name="Lee W."/>
            <person name="Lennon N."/>
            <person name="Letendre F."/>
            <person name="LeVine R."/>
            <person name="Lipovsky A."/>
            <person name="Liu X."/>
            <person name="Liu J."/>
            <person name="Liu S."/>
            <person name="Lokyitsang T."/>
            <person name="Lokyitsang Y."/>
            <person name="Lubonja R."/>
            <person name="Lui A."/>
            <person name="MacDonald P."/>
            <person name="Magnisalis V."/>
            <person name="Maru K."/>
            <person name="Matthews C."/>
            <person name="McCusker W."/>
            <person name="McDonough S."/>
            <person name="Mehta T."/>
            <person name="Meldrim J."/>
            <person name="Meneus L."/>
            <person name="Mihai O."/>
            <person name="Mihalev A."/>
            <person name="Mihova T."/>
            <person name="Mittelman R."/>
            <person name="Mlenga V."/>
            <person name="Montmayeur A."/>
            <person name="Mulrain L."/>
            <person name="Navidi A."/>
            <person name="Naylor J."/>
            <person name="Negash T."/>
            <person name="Nguyen T."/>
            <person name="Nguyen N."/>
            <person name="Nicol R."/>
            <person name="Norbu C."/>
            <person name="Norbu N."/>
            <person name="Novod N."/>
            <person name="O'Neill B."/>
            <person name="Osman S."/>
            <person name="Markiewicz E."/>
            <person name="Oyono O.L."/>
            <person name="Patti C."/>
            <person name="Phunkhang P."/>
            <person name="Pierre F."/>
            <person name="Priest M."/>
            <person name="Raghuraman S."/>
            <person name="Rege F."/>
            <person name="Reyes R."/>
            <person name="Rise C."/>
            <person name="Rogov P."/>
            <person name="Ross K."/>
            <person name="Ryan E."/>
            <person name="Settipalli S."/>
            <person name="Shea T."/>
            <person name="Sherpa N."/>
            <person name="Shi L."/>
            <person name="Shih D."/>
            <person name="Sparrow T."/>
            <person name="Spaulding J."/>
            <person name="Stalker J."/>
            <person name="Stange-Thomann N."/>
            <person name="Stavropoulos S."/>
            <person name="Stone C."/>
            <person name="Strader C."/>
            <person name="Tesfaye S."/>
            <person name="Thomson T."/>
            <person name="Thoulutsang Y."/>
            <person name="Thoulutsang D."/>
            <person name="Topham K."/>
            <person name="Topping I."/>
            <person name="Tsamla T."/>
            <person name="Vassiliev H."/>
            <person name="Vo A."/>
            <person name="Wangchuk T."/>
            <person name="Wangdi T."/>
            <person name="Weiand M."/>
            <person name="Wilkinson J."/>
            <person name="Wilson A."/>
            <person name="Yadav S."/>
            <person name="Young G."/>
            <person name="Yu Q."/>
            <person name="Zembek L."/>
            <person name="Zhong D."/>
            <person name="Zimmer A."/>
            <person name="Zwirko Z."/>
            <person name="Jaffe D.B."/>
            <person name="Alvarez P."/>
            <person name="Brockman W."/>
            <person name="Butler J."/>
            <person name="Chin C."/>
            <person name="Gnerre S."/>
            <person name="MacCallum I."/>
            <person name="Graves J.A."/>
            <person name="Ponting C.P."/>
            <person name="Breen M."/>
            <person name="Samollow P.B."/>
            <person name="Lander E.S."/>
            <person name="Lindblad-Toh K."/>
        </authorList>
    </citation>
    <scope>NUCLEOTIDE SEQUENCE [LARGE SCALE GENOMIC DNA]</scope>
</reference>
<dbReference type="InterPro" id="IPR043317">
    <property type="entry name" value="UBL4B"/>
</dbReference>
<proteinExistence type="predicted"/>
<organism evidence="5 6">
    <name type="scientific">Monodelphis domestica</name>
    <name type="common">Gray short-tailed opossum</name>
    <dbReference type="NCBI Taxonomy" id="13616"/>
    <lineage>
        <taxon>Eukaryota</taxon>
        <taxon>Metazoa</taxon>
        <taxon>Chordata</taxon>
        <taxon>Craniata</taxon>
        <taxon>Vertebrata</taxon>
        <taxon>Euteleostomi</taxon>
        <taxon>Mammalia</taxon>
        <taxon>Metatheria</taxon>
        <taxon>Didelphimorphia</taxon>
        <taxon>Didelphidae</taxon>
        <taxon>Monodelphis</taxon>
    </lineage>
</organism>
<dbReference type="FunCoup" id="A0A5F8GMU5">
    <property type="interactions" value="1"/>
</dbReference>
<evidence type="ECO:0000313" key="6">
    <source>
        <dbReference type="Proteomes" id="UP000002280"/>
    </source>
</evidence>
<feature type="compositionally biased region" description="Basic and acidic residues" evidence="3">
    <location>
        <begin position="151"/>
        <end position="161"/>
    </location>
</feature>
<evidence type="ECO:0000256" key="1">
    <source>
        <dbReference type="ARBA" id="ARBA00004496"/>
    </source>
</evidence>
<dbReference type="PANTHER" id="PTHR47905">
    <property type="entry name" value="UBIQUITIN-LIKE PROTEIN 4B"/>
    <property type="match status" value="1"/>
</dbReference>
<dbReference type="Gene3D" id="3.10.20.90">
    <property type="entry name" value="Phosphatidylinositol 3-kinase Catalytic Subunit, Chain A, domain 1"/>
    <property type="match status" value="1"/>
</dbReference>
<dbReference type="SUPFAM" id="SSF54236">
    <property type="entry name" value="Ubiquitin-like"/>
    <property type="match status" value="1"/>
</dbReference>
<dbReference type="InParanoid" id="A0A5F8GMU5"/>
<dbReference type="PROSITE" id="PS50053">
    <property type="entry name" value="UBIQUITIN_2"/>
    <property type="match status" value="1"/>
</dbReference>
<comment type="subcellular location">
    <subcellularLocation>
        <location evidence="1">Cytoplasm</location>
    </subcellularLocation>
</comment>
<evidence type="ECO:0000256" key="3">
    <source>
        <dbReference type="SAM" id="MobiDB-lite"/>
    </source>
</evidence>